<evidence type="ECO:0000313" key="5">
    <source>
        <dbReference type="EMBL" id="KAL3720211.1"/>
    </source>
</evidence>
<keyword evidence="4" id="KW-1133">Transmembrane helix</keyword>
<dbReference type="Proteomes" id="UP001634007">
    <property type="component" value="Unassembled WGS sequence"/>
</dbReference>
<dbReference type="FunFam" id="1.20.1160.11:FF:000001">
    <property type="entry name" value="Paired amphipathic helix protein Sin3"/>
    <property type="match status" value="1"/>
</dbReference>
<name>A0ABD3IZ33_EUCGL</name>
<protein>
    <submittedName>
        <fullName evidence="5">Uncharacterized protein</fullName>
    </submittedName>
</protein>
<keyword evidence="2" id="KW-0539">Nucleus</keyword>
<feature type="transmembrane region" description="Helical" evidence="4">
    <location>
        <begin position="245"/>
        <end position="266"/>
    </location>
</feature>
<comment type="caution">
    <text evidence="5">The sequence shown here is derived from an EMBL/GenBank/DDBJ whole genome shotgun (WGS) entry which is preliminary data.</text>
</comment>
<dbReference type="Gene3D" id="1.20.1160.11">
    <property type="entry name" value="Paired amphipathic helix"/>
    <property type="match status" value="2"/>
</dbReference>
<reference evidence="5 6" key="1">
    <citation type="submission" date="2024-11" db="EMBL/GenBank/DDBJ databases">
        <title>Chromosome-level genome assembly of Eucalyptus globulus Labill. provides insights into its genome evolution.</title>
        <authorList>
            <person name="Li X."/>
        </authorList>
    </citation>
    <scope>NUCLEOTIDE SEQUENCE [LARGE SCALE GENOMIC DNA]</scope>
    <source>
        <strain evidence="5">CL2024</strain>
        <tissue evidence="5">Fresh tender leaves</tissue>
    </source>
</reference>
<feature type="compositionally biased region" description="Polar residues" evidence="3">
    <location>
        <begin position="186"/>
        <end position="195"/>
    </location>
</feature>
<dbReference type="EMBL" id="JBJKBG010000010">
    <property type="protein sequence ID" value="KAL3720211.1"/>
    <property type="molecule type" value="Genomic_DNA"/>
</dbReference>
<dbReference type="PANTHER" id="PTHR12346:SF8">
    <property type="entry name" value="PAIRED AMPHIPATHIC HELIX PROTEIN SIN3-LIKE 2"/>
    <property type="match status" value="1"/>
</dbReference>
<evidence type="ECO:0000256" key="2">
    <source>
        <dbReference type="ARBA" id="ARBA00023242"/>
    </source>
</evidence>
<feature type="compositionally biased region" description="Basic and acidic residues" evidence="3">
    <location>
        <begin position="196"/>
        <end position="219"/>
    </location>
</feature>
<dbReference type="PANTHER" id="PTHR12346">
    <property type="entry name" value="SIN3B-RELATED"/>
    <property type="match status" value="1"/>
</dbReference>
<organism evidence="5 6">
    <name type="scientific">Eucalyptus globulus</name>
    <name type="common">Tasmanian blue gum</name>
    <dbReference type="NCBI Taxonomy" id="34317"/>
    <lineage>
        <taxon>Eukaryota</taxon>
        <taxon>Viridiplantae</taxon>
        <taxon>Streptophyta</taxon>
        <taxon>Embryophyta</taxon>
        <taxon>Tracheophyta</taxon>
        <taxon>Spermatophyta</taxon>
        <taxon>Magnoliopsida</taxon>
        <taxon>eudicotyledons</taxon>
        <taxon>Gunneridae</taxon>
        <taxon>Pentapetalae</taxon>
        <taxon>rosids</taxon>
        <taxon>malvids</taxon>
        <taxon>Myrtales</taxon>
        <taxon>Myrtaceae</taxon>
        <taxon>Myrtoideae</taxon>
        <taxon>Eucalypteae</taxon>
        <taxon>Eucalyptus</taxon>
    </lineage>
</organism>
<keyword evidence="4" id="KW-0812">Transmembrane</keyword>
<evidence type="ECO:0000256" key="3">
    <source>
        <dbReference type="SAM" id="MobiDB-lite"/>
    </source>
</evidence>
<sequence length="269" mass="30830">MEGTRVAVHPSREEHYGQPLGGVEGDAEGSARRPTPDDAMSYLGELKDTLRDEPEKYNTFVEIMKEFKSQRIDAMMVVARVKELFTGYERLIHGFNTFLPDGCKISPDEPRKLVSFEEVIGFVIKVKERFQSEENVYLSFLDAWRGNNPIRVVYNEVAGLFAGHPDLLEEFKRLLPEISQDQEEVSSITTPTSRQLEMDRTRQDGIADSQAKDRATVDHPHLDDDEEIMKVYEDKVKRFEGRVQLIVSAIYSVLAILVFLLALWIYRGN</sequence>
<feature type="region of interest" description="Disordered" evidence="3">
    <location>
        <begin position="1"/>
        <end position="36"/>
    </location>
</feature>
<dbReference type="InterPro" id="IPR036600">
    <property type="entry name" value="PAH_sf"/>
</dbReference>
<dbReference type="Pfam" id="PF02671">
    <property type="entry name" value="PAH"/>
    <property type="match status" value="2"/>
</dbReference>
<dbReference type="InterPro" id="IPR003822">
    <property type="entry name" value="PAH"/>
</dbReference>
<accession>A0ABD3IZ33</accession>
<gene>
    <name evidence="5" type="ORF">ACJRO7_005097</name>
</gene>
<evidence type="ECO:0000256" key="4">
    <source>
        <dbReference type="SAM" id="Phobius"/>
    </source>
</evidence>
<proteinExistence type="predicted"/>
<keyword evidence="4" id="KW-0472">Membrane</keyword>
<feature type="region of interest" description="Disordered" evidence="3">
    <location>
        <begin position="186"/>
        <end position="219"/>
    </location>
</feature>
<evidence type="ECO:0000256" key="1">
    <source>
        <dbReference type="ARBA" id="ARBA00004123"/>
    </source>
</evidence>
<dbReference type="InterPro" id="IPR039774">
    <property type="entry name" value="Sin3-like"/>
</dbReference>
<keyword evidence="6" id="KW-1185">Reference proteome</keyword>
<dbReference type="SUPFAM" id="SSF47762">
    <property type="entry name" value="PAH2 domain"/>
    <property type="match status" value="2"/>
</dbReference>
<comment type="subcellular location">
    <subcellularLocation>
        <location evidence="1">Nucleus</location>
    </subcellularLocation>
</comment>
<dbReference type="AlphaFoldDB" id="A0ABD3IZ33"/>
<evidence type="ECO:0000313" key="6">
    <source>
        <dbReference type="Proteomes" id="UP001634007"/>
    </source>
</evidence>
<dbReference type="GO" id="GO:0005634">
    <property type="term" value="C:nucleus"/>
    <property type="evidence" value="ECO:0007669"/>
    <property type="project" value="UniProtKB-SubCell"/>
</dbReference>